<feature type="region of interest" description="Disordered" evidence="4">
    <location>
        <begin position="2137"/>
        <end position="2160"/>
    </location>
</feature>
<proteinExistence type="predicted"/>
<dbReference type="Gene3D" id="2.160.20.10">
    <property type="entry name" value="Single-stranded right-handed beta-helix, Pectin lyase-like"/>
    <property type="match status" value="1"/>
</dbReference>
<dbReference type="InterPro" id="IPR011050">
    <property type="entry name" value="Pectin_lyase_fold/virulence"/>
</dbReference>
<dbReference type="SUPFAM" id="SSF51126">
    <property type="entry name" value="Pectin lyase-like"/>
    <property type="match status" value="1"/>
</dbReference>
<dbReference type="SMART" id="SM00912">
    <property type="entry name" value="Haemagg_act"/>
    <property type="match status" value="1"/>
</dbReference>
<feature type="compositionally biased region" description="Basic and acidic residues" evidence="4">
    <location>
        <begin position="2137"/>
        <end position="2153"/>
    </location>
</feature>
<dbReference type="Pfam" id="PF18886">
    <property type="entry name" value="DUF5649"/>
    <property type="match status" value="1"/>
</dbReference>
<dbReference type="PANTHER" id="PTHR12338">
    <property type="entry name" value="AUTOTRANSPORTER"/>
    <property type="match status" value="1"/>
</dbReference>
<dbReference type="NCBIfam" id="TIGR01901">
    <property type="entry name" value="adhes_NPXG"/>
    <property type="match status" value="1"/>
</dbReference>
<dbReference type="Pfam" id="PF05860">
    <property type="entry name" value="TPS"/>
    <property type="match status" value="1"/>
</dbReference>
<feature type="signal peptide" evidence="5">
    <location>
        <begin position="1"/>
        <end position="28"/>
    </location>
</feature>
<keyword evidence="2" id="KW-0964">Secreted</keyword>
<name>A0ABW2R6I3_9NEIS</name>
<evidence type="ECO:0000256" key="1">
    <source>
        <dbReference type="ARBA" id="ARBA00004613"/>
    </source>
</evidence>
<evidence type="ECO:0000259" key="6">
    <source>
        <dbReference type="SMART" id="SM00912"/>
    </source>
</evidence>
<feature type="domain" description="Filamentous haemagglutinin FhaB/tRNA nuclease CdiA-like TPS" evidence="6">
    <location>
        <begin position="26"/>
        <end position="137"/>
    </location>
</feature>
<keyword evidence="8" id="KW-1185">Reference proteome</keyword>
<dbReference type="RefSeq" id="WP_380189635.1">
    <property type="nucleotide sequence ID" value="NZ_JBHTBQ010000044.1"/>
</dbReference>
<protein>
    <submittedName>
        <fullName evidence="7">Filamentous hemagglutinin N-terminal domain-containing protein</fullName>
    </submittedName>
</protein>
<dbReference type="InterPro" id="IPR012334">
    <property type="entry name" value="Pectin_lyas_fold"/>
</dbReference>
<sequence length="2160" mass="221756">MKPQFPLHPLVLAIASTLPLLMGVPAYANPENARIIHGSADIQQVGKMLTIKNTPNAIIEWQKFNIANDEATRFQQESAKSIVLNRVSGIDPSQILGQLSSNGRVFLINKNGLLVGKDARIDTAGFVASTLDIKNDDFLNGRYRFDGHGGKIAVEGVIRSQNGDVFLISPDIKNSGLIEASNGNVVLAAGKSVEIVSLSLEGLRFTLQAPSDSVINLGQIKGDAVGLFAGTLKHSGEIRAVRAEQIGGKVLLRASDQIETSAGSQITANGAVGGQVTLDASPTGILLASGQISATGLKGGDVQLLGKHVGLLDHAIVDASGQNAGGSILLGGDYQGGNPLVSNSEASYTSAESTLRADAITEGNGGKVIVWADNISRVNGEISARGGALSGDGGLVETSGKKHLDFNARVDTSAPAGKAGTLLLDPNGISIISACPSPGPSPCPPTPTESGGIFSNTNASAESYLLTTAISTALLSNNVTVQSEGIITVSTNYSYTSNNSLTLHAQYPSPSPTPAIDMGSYAITNSGTGDIILKADNEKINSGAISTQGNITFEAYALELNGAITTGTDKKTLIKAKSSLKLGGSIDDDSSSSMGLKTSELAKISGKNLEFRSEDSVSIQAEVDRSGKNLSIYGKTGISQTTLSPSPSYGYIKADHLTVSTLTPAPSGSISPIDLGLALNYINKISVKTEGTLKLKNSNALEIAAFSDSSTSSSSSEMGDNSWIKNEGNISQSAPISIKKRISDPPSPAFEPGELLLLVESGSINLNNSSNSIGKVTAKTVASGAGILIKNNADLKFSAVSDHPAINQSGIITNNGNISIENSGSIDFDGLEINAGTGNADLITTAASKTITIPSSGNAGKITATNINLQADSIALTSGSNVATLLASGGTINISPTSSAIATQLGGSRSGFGISQSEFNNMTANSIKIGNSSHQLGTVNLATIDLSTGSSTPILEVYSNAAVSQTGALKVKGFAARGSSITLNNSGNLFNDGVALTASGDIDLDYTGNLAIGLSGYADGLASSNDISVRASNNLTINNLIAAKNLSLTATAGAINQSVGIIQASKLTAASATALNLGLDNKIDTLSARNTTGDIKIKNNKILNVSSLKSSGNIDLNSTGDITLDGELSTANTATLKSNNISQASSSVITVGTLSIAASGTVTLDKENMIDKAAINSKNINLNNNKAITLDIINSNNGDIKITNKGDITLNDTLTANTATITASQGNINLASSINTKTSTLNSATGSVNESSKGSINSNNLSITAAKGISLDQSNKIDIASLKTSQGNIVLNNTKILSLAESSADQFKLNNTEGLVLTGNLSANQIDLTANTMSDSANAKLSGNAKLTATGDIVLNNSVQNIGTLSASSTAGDLLLKNNDTILLKEIKARRVDISTAGKITVDGPLSSTDAARLQSASGISINNSINSKNLNLTTDQLNMGEKGQIDTTDFFYTPSTTDTVKVSLGGNTRINSGLELSQSDFDRIKASRIIIGDAKGNKVGDISIKGFNIANSDLFINSAGALSQTTGGTITTKLLNAQASSISLGEANTVDTFVPNSNGDIIFANTKTLALGPIKTAGLLRIDTQGNLGLNDGISAKDISLKASGGEISSLANGALNAETLIASASKGIKLDNANTINQASLISSEGDISFSNTKSLTLGKTNSSGNIQIRAAGNLNINENISSNTISLNSDGKLISSAIITSKQLNAKAATGITLDKANSLDQVKLISDSGNIILLNSKELILDTTSTNGDIQIGSNGNLLIKDSLTGNLVQFKIANGSLNEAGGAKISANKLNVDAELGINLQENANTIDFATLNSKGDITLNNSKSLALSGANSAGVINVNTLGTLIINNQVQGTAVNLKANELLDTTNSQINTEKLQLDGKTQITLDKGNHKISQLSANSDGSLTLNNNVDLALQGISTKGNVLIDNQGTLTVSAPLSADDTSLISNGALRVNGALKSTGTIRLSSRDTGKNDDNIIQNTALIAAGDIKINANDSYIQNADLIAGATTAQLNNQGARQGAQPGVSGTTGEISVDATVIQVAPGVKAVSANGGAITYGSSRTVSNNITADQIKTSGLVNKTGKNPDGGLISKLPINATEEQAKQLVKVIVLQKQDQQIHFQLIGTGQLPFEAQKPEEIEPPKETIRVAGEDDANCP</sequence>
<accession>A0ABW2R6I3</accession>
<comment type="subcellular location">
    <subcellularLocation>
        <location evidence="1">Secreted</location>
    </subcellularLocation>
</comment>
<evidence type="ECO:0000256" key="3">
    <source>
        <dbReference type="ARBA" id="ARBA00022729"/>
    </source>
</evidence>
<evidence type="ECO:0000256" key="4">
    <source>
        <dbReference type="SAM" id="MobiDB-lite"/>
    </source>
</evidence>
<evidence type="ECO:0000256" key="2">
    <source>
        <dbReference type="ARBA" id="ARBA00022525"/>
    </source>
</evidence>
<dbReference type="Proteomes" id="UP001596473">
    <property type="component" value="Unassembled WGS sequence"/>
</dbReference>
<dbReference type="PANTHER" id="PTHR12338:SF8">
    <property type="entry name" value="HEME_HEMOPEXIN-BINDING PROTEIN"/>
    <property type="match status" value="1"/>
</dbReference>
<evidence type="ECO:0000313" key="7">
    <source>
        <dbReference type="EMBL" id="MFC7421942.1"/>
    </source>
</evidence>
<dbReference type="InterPro" id="IPR008638">
    <property type="entry name" value="FhaB/CdiA-like_TPS"/>
</dbReference>
<dbReference type="EMBL" id="JBHTBQ010000044">
    <property type="protein sequence ID" value="MFC7421942.1"/>
    <property type="molecule type" value="Genomic_DNA"/>
</dbReference>
<feature type="chain" id="PRO_5045771909" evidence="5">
    <location>
        <begin position="29"/>
        <end position="2160"/>
    </location>
</feature>
<evidence type="ECO:0000313" key="8">
    <source>
        <dbReference type="Proteomes" id="UP001596473"/>
    </source>
</evidence>
<comment type="caution">
    <text evidence="7">The sequence shown here is derived from an EMBL/GenBank/DDBJ whole genome shotgun (WGS) entry which is preliminary data.</text>
</comment>
<organism evidence="7 8">
    <name type="scientific">Iodobacter arcticus</name>
    <dbReference type="NCBI Taxonomy" id="590593"/>
    <lineage>
        <taxon>Bacteria</taxon>
        <taxon>Pseudomonadati</taxon>
        <taxon>Pseudomonadota</taxon>
        <taxon>Betaproteobacteria</taxon>
        <taxon>Neisseriales</taxon>
        <taxon>Chitinibacteraceae</taxon>
        <taxon>Iodobacter</taxon>
    </lineage>
</organism>
<dbReference type="InterPro" id="IPR050909">
    <property type="entry name" value="Bact_Autotransporter_VF"/>
</dbReference>
<dbReference type="InterPro" id="IPR043709">
    <property type="entry name" value="DUF5649"/>
</dbReference>
<gene>
    <name evidence="7" type="ORF">ACFQNF_18945</name>
</gene>
<evidence type="ECO:0000256" key="5">
    <source>
        <dbReference type="SAM" id="SignalP"/>
    </source>
</evidence>
<keyword evidence="3 5" id="KW-0732">Signal</keyword>
<reference evidence="8" key="1">
    <citation type="journal article" date="2019" name="Int. J. Syst. Evol. Microbiol.">
        <title>The Global Catalogue of Microorganisms (GCM) 10K type strain sequencing project: providing services to taxonomists for standard genome sequencing and annotation.</title>
        <authorList>
            <consortium name="The Broad Institute Genomics Platform"/>
            <consortium name="The Broad Institute Genome Sequencing Center for Infectious Disease"/>
            <person name="Wu L."/>
            <person name="Ma J."/>
        </authorList>
    </citation>
    <scope>NUCLEOTIDE SEQUENCE [LARGE SCALE GENOMIC DNA]</scope>
    <source>
        <strain evidence="8">CCUG 62945</strain>
    </source>
</reference>